<dbReference type="GO" id="GO:0005737">
    <property type="term" value="C:cytoplasm"/>
    <property type="evidence" value="ECO:0007669"/>
    <property type="project" value="TreeGrafter"/>
</dbReference>
<dbReference type="GO" id="GO:0046426">
    <property type="term" value="P:negative regulation of receptor signaling pathway via JAK-STAT"/>
    <property type="evidence" value="ECO:0007669"/>
    <property type="project" value="TreeGrafter"/>
</dbReference>
<keyword evidence="6" id="KW-0904">Protein phosphatase</keyword>
<feature type="coiled-coil region" evidence="8">
    <location>
        <begin position="504"/>
        <end position="535"/>
    </location>
</feature>
<dbReference type="Pfam" id="PF00102">
    <property type="entry name" value="Y_phosphatase"/>
    <property type="match status" value="1"/>
</dbReference>
<dbReference type="GO" id="GO:0019901">
    <property type="term" value="F:protein kinase binding"/>
    <property type="evidence" value="ECO:0007669"/>
    <property type="project" value="TreeGrafter"/>
</dbReference>
<dbReference type="PROSITE" id="PS50056">
    <property type="entry name" value="TYR_PHOSPHATASE_2"/>
    <property type="match status" value="1"/>
</dbReference>
<evidence type="ECO:0000256" key="9">
    <source>
        <dbReference type="SAM" id="MobiDB-lite"/>
    </source>
</evidence>
<dbReference type="CDD" id="cd14545">
    <property type="entry name" value="PTPc-N1_2"/>
    <property type="match status" value="1"/>
</dbReference>
<dbReference type="EC" id="3.1.3.48" evidence="3"/>
<dbReference type="InterPro" id="IPR016130">
    <property type="entry name" value="Tyr_Pase_AS"/>
</dbReference>
<keyword evidence="13" id="KW-1185">Reference proteome</keyword>
<keyword evidence="5" id="KW-0378">Hydrolase</keyword>
<keyword evidence="4" id="KW-0597">Phosphoprotein</keyword>
<dbReference type="Proteomes" id="UP000504633">
    <property type="component" value="Unplaced"/>
</dbReference>
<dbReference type="PANTHER" id="PTHR46047">
    <property type="entry name" value="TYROSINE-PROTEIN PHOSPHATASE NON-RECEPTOR TYPE 61F"/>
    <property type="match status" value="1"/>
</dbReference>
<dbReference type="CTD" id="38160"/>
<dbReference type="GO" id="GO:0070373">
    <property type="term" value="P:negative regulation of ERK1 and ERK2 cascade"/>
    <property type="evidence" value="ECO:0007669"/>
    <property type="project" value="TreeGrafter"/>
</dbReference>
<feature type="compositionally biased region" description="Acidic residues" evidence="9">
    <location>
        <begin position="425"/>
        <end position="448"/>
    </location>
</feature>
<evidence type="ECO:0000256" key="1">
    <source>
        <dbReference type="ARBA" id="ARBA00004308"/>
    </source>
</evidence>
<dbReference type="InterPro" id="IPR029021">
    <property type="entry name" value="Prot-tyrosine_phosphatase-like"/>
</dbReference>
<dbReference type="PROSITE" id="PS00383">
    <property type="entry name" value="TYR_PHOSPHATASE_1"/>
    <property type="match status" value="1"/>
</dbReference>
<dbReference type="PRINTS" id="PR00700">
    <property type="entry name" value="PRTYPHPHTASE"/>
</dbReference>
<dbReference type="RefSeq" id="XP_023164113.2">
    <property type="nucleotide sequence ID" value="XM_023308345.2"/>
</dbReference>
<evidence type="ECO:0000256" key="7">
    <source>
        <dbReference type="ARBA" id="ARBA00023136"/>
    </source>
</evidence>
<evidence type="ECO:0000313" key="13">
    <source>
        <dbReference type="Proteomes" id="UP000504633"/>
    </source>
</evidence>
<feature type="region of interest" description="Disordered" evidence="9">
    <location>
        <begin position="470"/>
        <end position="500"/>
    </location>
</feature>
<organism evidence="13 14">
    <name type="scientific">Drosophila hydei</name>
    <name type="common">Fruit fly</name>
    <dbReference type="NCBI Taxonomy" id="7224"/>
    <lineage>
        <taxon>Eukaryota</taxon>
        <taxon>Metazoa</taxon>
        <taxon>Ecdysozoa</taxon>
        <taxon>Arthropoda</taxon>
        <taxon>Hexapoda</taxon>
        <taxon>Insecta</taxon>
        <taxon>Pterygota</taxon>
        <taxon>Neoptera</taxon>
        <taxon>Endopterygota</taxon>
        <taxon>Diptera</taxon>
        <taxon>Brachycera</taxon>
        <taxon>Muscomorpha</taxon>
        <taxon>Ephydroidea</taxon>
        <taxon>Drosophilidae</taxon>
        <taxon>Drosophila</taxon>
    </lineage>
</organism>
<dbReference type="GeneID" id="111594866"/>
<protein>
    <recommendedName>
        <fullName evidence="3">protein-tyrosine-phosphatase</fullName>
        <ecNumber evidence="3">3.1.3.48</ecNumber>
    </recommendedName>
</protein>
<evidence type="ECO:0000256" key="3">
    <source>
        <dbReference type="ARBA" id="ARBA00013064"/>
    </source>
</evidence>
<keyword evidence="7 10" id="KW-0472">Membrane</keyword>
<dbReference type="InterPro" id="IPR000387">
    <property type="entry name" value="Tyr_Pase_dom"/>
</dbReference>
<dbReference type="GO" id="GO:0004726">
    <property type="term" value="F:non-membrane spanning protein tyrosine phosphatase activity"/>
    <property type="evidence" value="ECO:0007669"/>
    <property type="project" value="TreeGrafter"/>
</dbReference>
<comment type="subcellular location">
    <subcellularLocation>
        <location evidence="1">Endomembrane system</location>
    </subcellularLocation>
</comment>
<dbReference type="GO" id="GO:0009653">
    <property type="term" value="P:anatomical structure morphogenesis"/>
    <property type="evidence" value="ECO:0007669"/>
    <property type="project" value="UniProtKB-ARBA"/>
</dbReference>
<feature type="transmembrane region" description="Helical" evidence="10">
    <location>
        <begin position="538"/>
        <end position="557"/>
    </location>
</feature>
<evidence type="ECO:0000256" key="6">
    <source>
        <dbReference type="ARBA" id="ARBA00022912"/>
    </source>
</evidence>
<evidence type="ECO:0000256" key="2">
    <source>
        <dbReference type="ARBA" id="ARBA00009701"/>
    </source>
</evidence>
<evidence type="ECO:0000256" key="4">
    <source>
        <dbReference type="ARBA" id="ARBA00022553"/>
    </source>
</evidence>
<accession>A0A6J1LHT9</accession>
<keyword evidence="10" id="KW-1133">Transmembrane helix</keyword>
<dbReference type="OMA" id="PVRAFNE"/>
<evidence type="ECO:0000256" key="5">
    <source>
        <dbReference type="ARBA" id="ARBA00022801"/>
    </source>
</evidence>
<evidence type="ECO:0000256" key="8">
    <source>
        <dbReference type="SAM" id="Coils"/>
    </source>
</evidence>
<evidence type="ECO:0000256" key="10">
    <source>
        <dbReference type="SAM" id="Phobius"/>
    </source>
</evidence>
<proteinExistence type="inferred from homology"/>
<dbReference type="KEGG" id="dhe:111594866"/>
<dbReference type="SMART" id="SM00404">
    <property type="entry name" value="PTPc_motif"/>
    <property type="match status" value="1"/>
</dbReference>
<feature type="domain" description="Tyrosine specific protein phosphatases" evidence="12">
    <location>
        <begin position="214"/>
        <end position="290"/>
    </location>
</feature>
<dbReference type="PROSITE" id="PS50055">
    <property type="entry name" value="TYR_PHOSPHATASE_PTP"/>
    <property type="match status" value="1"/>
</dbReference>
<dbReference type="InterPro" id="IPR003595">
    <property type="entry name" value="Tyr_Pase_cat"/>
</dbReference>
<feature type="domain" description="Tyrosine-protein phosphatase" evidence="11">
    <location>
        <begin position="36"/>
        <end position="299"/>
    </location>
</feature>
<name>A0A6J1LHT9_DROHY</name>
<dbReference type="AlphaFoldDB" id="A0A6J1LHT9"/>
<comment type="similarity">
    <text evidence="2">Belongs to the protein-tyrosine phosphatase family. Non-receptor class 1 subfamily.</text>
</comment>
<sequence length="560" mass="63501">MSEKRAATPTKDNTPARLKIEQEYNDKKNGSGWNRYYKEICEICERVAKSQEYTTLESERSQNRGLNRYRDVNPYDHSRIVLKRGSVDYINANLVKLDRADRQYILTQGPLQDTVGHFWLMVWEQKSRGILMLNKLKEKKQIKCHPYWPDQLGANNALNLKDVNLSVELIRCENYQNFVRRWFKLTDLETKKSREVMQFHYTTWPDFGIPSSPDAFLKFLQQVRDSGALKADVGPAVVHCSAGIGRSGTFCLVDCCLVLVDKYGECNVSEVLCELRTYRLGLIQTADQLDFSYQAIIEGIKKLNDPSFLGAEEPIISNETDPHVQDEQPPPLPPRSHSLNLPLAPNTGGVLSLDMRAAQANGENVLIGEDNGIITTDKQTLNSKDALNNIISSQPEIINAEVADSLLNNRPLPPLPKLPKHSELESDSEDDDEAYDENEDDEDEEYENINEHKLEPANGDVTILQPHEDDVNANSEKPTAMDQHKVNGIDLTTSTGDELKRRKRNEYQSNLEQKVNEIKRKQRENEDNQQAAKKRRSLLTYIAAGVVVGVIAAYAYTKLG</sequence>
<feature type="region of interest" description="Disordered" evidence="9">
    <location>
        <begin position="413"/>
        <end position="458"/>
    </location>
</feature>
<dbReference type="InterPro" id="IPR051985">
    <property type="entry name" value="NR_tyrosine_phosphatase"/>
</dbReference>
<keyword evidence="8" id="KW-0175">Coiled coil</keyword>
<dbReference type="GO" id="GO:0012505">
    <property type="term" value="C:endomembrane system"/>
    <property type="evidence" value="ECO:0007669"/>
    <property type="project" value="UniProtKB-SubCell"/>
</dbReference>
<dbReference type="PANTHER" id="PTHR46047:SF3">
    <property type="entry name" value="TYROSINE-PROTEIN PHOSPHATASE NON-RECEPTOR TYPE 61F"/>
    <property type="match status" value="1"/>
</dbReference>
<evidence type="ECO:0000259" key="12">
    <source>
        <dbReference type="PROSITE" id="PS50056"/>
    </source>
</evidence>
<dbReference type="SMART" id="SM00194">
    <property type="entry name" value="PTPc"/>
    <property type="match status" value="1"/>
</dbReference>
<dbReference type="InterPro" id="IPR000242">
    <property type="entry name" value="PTP_cat"/>
</dbReference>
<reference evidence="14" key="1">
    <citation type="submission" date="2025-08" db="UniProtKB">
        <authorList>
            <consortium name="RefSeq"/>
        </authorList>
    </citation>
    <scope>IDENTIFICATION</scope>
    <source>
        <strain evidence="14">15085-1641.00</strain>
        <tissue evidence="14">Whole body</tissue>
    </source>
</reference>
<dbReference type="GO" id="GO:0005634">
    <property type="term" value="C:nucleus"/>
    <property type="evidence" value="ECO:0007669"/>
    <property type="project" value="TreeGrafter"/>
</dbReference>
<gene>
    <name evidence="14" type="primary">LOC111594866</name>
</gene>
<evidence type="ECO:0000313" key="14">
    <source>
        <dbReference type="RefSeq" id="XP_023164113.2"/>
    </source>
</evidence>
<dbReference type="GO" id="GO:0048666">
    <property type="term" value="P:neuron development"/>
    <property type="evidence" value="ECO:0007669"/>
    <property type="project" value="UniProtKB-ARBA"/>
</dbReference>
<dbReference type="OrthoDB" id="9450131at2759"/>
<dbReference type="SUPFAM" id="SSF52799">
    <property type="entry name" value="(Phosphotyrosine protein) phosphatases II"/>
    <property type="match status" value="1"/>
</dbReference>
<evidence type="ECO:0000259" key="11">
    <source>
        <dbReference type="PROSITE" id="PS50055"/>
    </source>
</evidence>
<dbReference type="Gene3D" id="3.90.190.10">
    <property type="entry name" value="Protein tyrosine phosphatase superfamily"/>
    <property type="match status" value="1"/>
</dbReference>
<keyword evidence="10" id="KW-0812">Transmembrane</keyword>